<proteinExistence type="predicted"/>
<dbReference type="Proteomes" id="UP001162164">
    <property type="component" value="Unassembled WGS sequence"/>
</dbReference>
<evidence type="ECO:0000313" key="1">
    <source>
        <dbReference type="EMBL" id="KAJ8977508.1"/>
    </source>
</evidence>
<sequence length="82" mass="9437">MTFNKIKMHLCYQKLTSNDNKNKYIKGRNDISRYEPLNLYLNTTYLQVLGGRNNVIKSGLSVRRAQSKLLVSSRACPTRGRS</sequence>
<dbReference type="EMBL" id="JAPWTJ010000538">
    <property type="protein sequence ID" value="KAJ8977508.1"/>
    <property type="molecule type" value="Genomic_DNA"/>
</dbReference>
<protein>
    <submittedName>
        <fullName evidence="1">Uncharacterized protein</fullName>
    </submittedName>
</protein>
<keyword evidence="2" id="KW-1185">Reference proteome</keyword>
<reference evidence="1" key="1">
    <citation type="journal article" date="2023" name="Insect Mol. Biol.">
        <title>Genome sequencing provides insights into the evolution of gene families encoding plant cell wall-degrading enzymes in longhorned beetles.</title>
        <authorList>
            <person name="Shin N.R."/>
            <person name="Okamura Y."/>
            <person name="Kirsch R."/>
            <person name="Pauchet Y."/>
        </authorList>
    </citation>
    <scope>NUCLEOTIDE SEQUENCE</scope>
    <source>
        <strain evidence="1">MMC_N1</strain>
    </source>
</reference>
<comment type="caution">
    <text evidence="1">The sequence shown here is derived from an EMBL/GenBank/DDBJ whole genome shotgun (WGS) entry which is preliminary data.</text>
</comment>
<evidence type="ECO:0000313" key="2">
    <source>
        <dbReference type="Proteomes" id="UP001162164"/>
    </source>
</evidence>
<gene>
    <name evidence="1" type="ORF">NQ317_017126</name>
</gene>
<name>A0ABQ9JH19_9CUCU</name>
<accession>A0ABQ9JH19</accession>
<organism evidence="1 2">
    <name type="scientific">Molorchus minor</name>
    <dbReference type="NCBI Taxonomy" id="1323400"/>
    <lineage>
        <taxon>Eukaryota</taxon>
        <taxon>Metazoa</taxon>
        <taxon>Ecdysozoa</taxon>
        <taxon>Arthropoda</taxon>
        <taxon>Hexapoda</taxon>
        <taxon>Insecta</taxon>
        <taxon>Pterygota</taxon>
        <taxon>Neoptera</taxon>
        <taxon>Endopterygota</taxon>
        <taxon>Coleoptera</taxon>
        <taxon>Polyphaga</taxon>
        <taxon>Cucujiformia</taxon>
        <taxon>Chrysomeloidea</taxon>
        <taxon>Cerambycidae</taxon>
        <taxon>Lamiinae</taxon>
        <taxon>Monochamini</taxon>
        <taxon>Molorchus</taxon>
    </lineage>
</organism>